<feature type="region of interest" description="Disordered" evidence="1">
    <location>
        <begin position="1"/>
        <end position="77"/>
    </location>
</feature>
<evidence type="ECO:0000313" key="2">
    <source>
        <dbReference type="EMBL" id="KAK3350215.1"/>
    </source>
</evidence>
<evidence type="ECO:0000313" key="3">
    <source>
        <dbReference type="Proteomes" id="UP001275084"/>
    </source>
</evidence>
<evidence type="ECO:0000256" key="1">
    <source>
        <dbReference type="SAM" id="MobiDB-lite"/>
    </source>
</evidence>
<feature type="compositionally biased region" description="Basic and acidic residues" evidence="1">
    <location>
        <begin position="43"/>
        <end position="54"/>
    </location>
</feature>
<dbReference type="EMBL" id="JAUIQD010000005">
    <property type="protein sequence ID" value="KAK3350215.1"/>
    <property type="molecule type" value="Genomic_DNA"/>
</dbReference>
<comment type="caution">
    <text evidence="2">The sequence shown here is derived from an EMBL/GenBank/DDBJ whole genome shotgun (WGS) entry which is preliminary data.</text>
</comment>
<protein>
    <submittedName>
        <fullName evidence="2">Uncharacterized protein</fullName>
    </submittedName>
</protein>
<gene>
    <name evidence="2" type="ORF">B0T25DRAFT_262213</name>
</gene>
<feature type="compositionally biased region" description="Basic and acidic residues" evidence="1">
    <location>
        <begin position="200"/>
        <end position="211"/>
    </location>
</feature>
<organism evidence="2 3">
    <name type="scientific">Lasiosphaeria hispida</name>
    <dbReference type="NCBI Taxonomy" id="260671"/>
    <lineage>
        <taxon>Eukaryota</taxon>
        <taxon>Fungi</taxon>
        <taxon>Dikarya</taxon>
        <taxon>Ascomycota</taxon>
        <taxon>Pezizomycotina</taxon>
        <taxon>Sordariomycetes</taxon>
        <taxon>Sordariomycetidae</taxon>
        <taxon>Sordariales</taxon>
        <taxon>Lasiosphaeriaceae</taxon>
        <taxon>Lasiosphaeria</taxon>
    </lineage>
</organism>
<reference evidence="2" key="2">
    <citation type="submission" date="2023-06" db="EMBL/GenBank/DDBJ databases">
        <authorList>
            <consortium name="Lawrence Berkeley National Laboratory"/>
            <person name="Haridas S."/>
            <person name="Hensen N."/>
            <person name="Bonometti L."/>
            <person name="Westerberg I."/>
            <person name="Brannstrom I.O."/>
            <person name="Guillou S."/>
            <person name="Cros-Aarteil S."/>
            <person name="Calhoun S."/>
            <person name="Kuo A."/>
            <person name="Mondo S."/>
            <person name="Pangilinan J."/>
            <person name="Riley R."/>
            <person name="Labutti K."/>
            <person name="Andreopoulos B."/>
            <person name="Lipzen A."/>
            <person name="Chen C."/>
            <person name="Yanf M."/>
            <person name="Daum C."/>
            <person name="Ng V."/>
            <person name="Clum A."/>
            <person name="Steindorff A."/>
            <person name="Ohm R."/>
            <person name="Martin F."/>
            <person name="Silar P."/>
            <person name="Natvig D."/>
            <person name="Lalanne C."/>
            <person name="Gautier V."/>
            <person name="Ament-Velasquez S.L."/>
            <person name="Kruys A."/>
            <person name="Hutchinson M.I."/>
            <person name="Powell A.J."/>
            <person name="Barry K."/>
            <person name="Miller A.N."/>
            <person name="Grigoriev I.V."/>
            <person name="Debuchy R."/>
            <person name="Gladieux P."/>
            <person name="Thoren M.H."/>
            <person name="Johannesson H."/>
        </authorList>
    </citation>
    <scope>NUCLEOTIDE SEQUENCE</scope>
    <source>
        <strain evidence="2">CBS 955.72</strain>
    </source>
</reference>
<proteinExistence type="predicted"/>
<feature type="compositionally biased region" description="Low complexity" evidence="1">
    <location>
        <begin position="64"/>
        <end position="75"/>
    </location>
</feature>
<name>A0AAJ0MDF6_9PEZI</name>
<dbReference type="Proteomes" id="UP001275084">
    <property type="component" value="Unassembled WGS sequence"/>
</dbReference>
<keyword evidence="3" id="KW-1185">Reference proteome</keyword>
<dbReference type="AlphaFoldDB" id="A0AAJ0MDF6"/>
<sequence>MGNILSAICPDPSPSRSRSRRGHSHYRHTSGRSRNRSTSRGHGTRDGYHRRSTDARPSTGRQHSFAAPRSPARAAQPIWHNTAHTYYEIVRPEYGAHSRATTFPAPSYQPPRRDPPAPSWGSLYAPHVSVSTTTHPDISSSYTPASAQYSSYQPPDLNNLRVPSSFGAGRPAVETGERDWSEAGSSVVHTILSGDEGDNEESRGRTRDRRY</sequence>
<reference evidence="2" key="1">
    <citation type="journal article" date="2023" name="Mol. Phylogenet. Evol.">
        <title>Genome-scale phylogeny and comparative genomics of the fungal order Sordariales.</title>
        <authorList>
            <person name="Hensen N."/>
            <person name="Bonometti L."/>
            <person name="Westerberg I."/>
            <person name="Brannstrom I.O."/>
            <person name="Guillou S."/>
            <person name="Cros-Aarteil S."/>
            <person name="Calhoun S."/>
            <person name="Haridas S."/>
            <person name="Kuo A."/>
            <person name="Mondo S."/>
            <person name="Pangilinan J."/>
            <person name="Riley R."/>
            <person name="LaButti K."/>
            <person name="Andreopoulos B."/>
            <person name="Lipzen A."/>
            <person name="Chen C."/>
            <person name="Yan M."/>
            <person name="Daum C."/>
            <person name="Ng V."/>
            <person name="Clum A."/>
            <person name="Steindorff A."/>
            <person name="Ohm R.A."/>
            <person name="Martin F."/>
            <person name="Silar P."/>
            <person name="Natvig D.O."/>
            <person name="Lalanne C."/>
            <person name="Gautier V."/>
            <person name="Ament-Velasquez S.L."/>
            <person name="Kruys A."/>
            <person name="Hutchinson M.I."/>
            <person name="Powell A.J."/>
            <person name="Barry K."/>
            <person name="Miller A.N."/>
            <person name="Grigoriev I.V."/>
            <person name="Debuchy R."/>
            <person name="Gladieux P."/>
            <person name="Hiltunen Thoren M."/>
            <person name="Johannesson H."/>
        </authorList>
    </citation>
    <scope>NUCLEOTIDE SEQUENCE</scope>
    <source>
        <strain evidence="2">CBS 955.72</strain>
    </source>
</reference>
<feature type="compositionally biased region" description="Polar residues" evidence="1">
    <location>
        <begin position="135"/>
        <end position="153"/>
    </location>
</feature>
<feature type="compositionally biased region" description="Basic residues" evidence="1">
    <location>
        <begin position="17"/>
        <end position="39"/>
    </location>
</feature>
<feature type="region of interest" description="Disordered" evidence="1">
    <location>
        <begin position="135"/>
        <end position="211"/>
    </location>
</feature>
<accession>A0AAJ0MDF6</accession>